<accession>A0A2S2NTR2</accession>
<gene>
    <name evidence="1" type="ORF">g.91158</name>
</gene>
<protein>
    <submittedName>
        <fullName evidence="1">Uncharacterized protein</fullName>
    </submittedName>
</protein>
<dbReference type="AlphaFoldDB" id="A0A2S2NTR2"/>
<dbReference type="EMBL" id="GGMR01007984">
    <property type="protein sequence ID" value="MBY20603.1"/>
    <property type="molecule type" value="Transcribed_RNA"/>
</dbReference>
<proteinExistence type="predicted"/>
<reference evidence="1" key="1">
    <citation type="submission" date="2018-04" db="EMBL/GenBank/DDBJ databases">
        <title>Transcriptome of Schizaphis graminum biotype I.</title>
        <authorList>
            <person name="Scully E.D."/>
            <person name="Geib S.M."/>
            <person name="Palmer N.A."/>
            <person name="Koch K."/>
            <person name="Bradshaw J."/>
            <person name="Heng-Moss T."/>
            <person name="Sarath G."/>
        </authorList>
    </citation>
    <scope>NUCLEOTIDE SEQUENCE</scope>
</reference>
<sequence>MAKTVRDELLQLLRIKMSEVSIRRLRCRFRIHCGRCRCTISAVNGYRQHYRQDDGYTVSGPVCSGCPQTACTSFTSSNPDEKVLSAVIYSRVFTVVANYTHPFAAVPVH</sequence>
<evidence type="ECO:0000313" key="1">
    <source>
        <dbReference type="EMBL" id="MBY20603.1"/>
    </source>
</evidence>
<organism evidence="1">
    <name type="scientific">Schizaphis graminum</name>
    <name type="common">Green bug aphid</name>
    <dbReference type="NCBI Taxonomy" id="13262"/>
    <lineage>
        <taxon>Eukaryota</taxon>
        <taxon>Metazoa</taxon>
        <taxon>Ecdysozoa</taxon>
        <taxon>Arthropoda</taxon>
        <taxon>Hexapoda</taxon>
        <taxon>Insecta</taxon>
        <taxon>Pterygota</taxon>
        <taxon>Neoptera</taxon>
        <taxon>Paraneoptera</taxon>
        <taxon>Hemiptera</taxon>
        <taxon>Sternorrhyncha</taxon>
        <taxon>Aphidomorpha</taxon>
        <taxon>Aphidoidea</taxon>
        <taxon>Aphididae</taxon>
        <taxon>Aphidini</taxon>
        <taxon>Schizaphis</taxon>
    </lineage>
</organism>
<name>A0A2S2NTR2_SCHGA</name>